<gene>
    <name evidence="1" type="ORF">CDAR_482401</name>
</gene>
<evidence type="ECO:0008006" key="3">
    <source>
        <dbReference type="Google" id="ProtNLM"/>
    </source>
</evidence>
<dbReference type="Proteomes" id="UP001054837">
    <property type="component" value="Unassembled WGS sequence"/>
</dbReference>
<evidence type="ECO:0000313" key="1">
    <source>
        <dbReference type="EMBL" id="GIY45381.1"/>
    </source>
</evidence>
<dbReference type="AlphaFoldDB" id="A0AAV4TIU6"/>
<comment type="caution">
    <text evidence="1">The sequence shown here is derived from an EMBL/GenBank/DDBJ whole genome shotgun (WGS) entry which is preliminary data.</text>
</comment>
<proteinExistence type="predicted"/>
<name>A0AAV4TIU6_9ARAC</name>
<dbReference type="EMBL" id="BPLQ01009615">
    <property type="protein sequence ID" value="GIY45381.1"/>
    <property type="molecule type" value="Genomic_DNA"/>
</dbReference>
<organism evidence="1 2">
    <name type="scientific">Caerostris darwini</name>
    <dbReference type="NCBI Taxonomy" id="1538125"/>
    <lineage>
        <taxon>Eukaryota</taxon>
        <taxon>Metazoa</taxon>
        <taxon>Ecdysozoa</taxon>
        <taxon>Arthropoda</taxon>
        <taxon>Chelicerata</taxon>
        <taxon>Arachnida</taxon>
        <taxon>Araneae</taxon>
        <taxon>Araneomorphae</taxon>
        <taxon>Entelegynae</taxon>
        <taxon>Araneoidea</taxon>
        <taxon>Araneidae</taxon>
        <taxon>Caerostris</taxon>
    </lineage>
</organism>
<evidence type="ECO:0000313" key="2">
    <source>
        <dbReference type="Proteomes" id="UP001054837"/>
    </source>
</evidence>
<sequence length="96" mass="11588">MRVDSFLMLSMCCESFRVGALTMNDCNQGRIWSTRHQMRRICINFQEDRFEREKSYLIQYDLNRSLLPLLTQRVHILSNFWLGSQRCRDRILIAQL</sequence>
<accession>A0AAV4TIU6</accession>
<protein>
    <recommendedName>
        <fullName evidence="3">Secreted protein</fullName>
    </recommendedName>
</protein>
<keyword evidence="2" id="KW-1185">Reference proteome</keyword>
<reference evidence="1 2" key="1">
    <citation type="submission" date="2021-06" db="EMBL/GenBank/DDBJ databases">
        <title>Caerostris darwini draft genome.</title>
        <authorList>
            <person name="Kono N."/>
            <person name="Arakawa K."/>
        </authorList>
    </citation>
    <scope>NUCLEOTIDE SEQUENCE [LARGE SCALE GENOMIC DNA]</scope>
</reference>